<keyword evidence="3" id="KW-0804">Transcription</keyword>
<dbReference type="InterPro" id="IPR036388">
    <property type="entry name" value="WH-like_DNA-bd_sf"/>
</dbReference>
<dbReference type="PROSITE" id="PS50949">
    <property type="entry name" value="HTH_GNTR"/>
    <property type="match status" value="1"/>
</dbReference>
<evidence type="ECO:0000256" key="2">
    <source>
        <dbReference type="ARBA" id="ARBA00023125"/>
    </source>
</evidence>
<dbReference type="GO" id="GO:0003700">
    <property type="term" value="F:DNA-binding transcription factor activity"/>
    <property type="evidence" value="ECO:0007669"/>
    <property type="project" value="InterPro"/>
</dbReference>
<dbReference type="Pfam" id="PF07729">
    <property type="entry name" value="FCD"/>
    <property type="match status" value="1"/>
</dbReference>
<dbReference type="GO" id="GO:0003677">
    <property type="term" value="F:DNA binding"/>
    <property type="evidence" value="ECO:0007669"/>
    <property type="project" value="UniProtKB-KW"/>
</dbReference>
<proteinExistence type="predicted"/>
<dbReference type="Proteomes" id="UP000031843">
    <property type="component" value="Chromosome secondary"/>
</dbReference>
<evidence type="ECO:0000259" key="4">
    <source>
        <dbReference type="PROSITE" id="PS50949"/>
    </source>
</evidence>
<organism evidence="5 6">
    <name type="scientific">Cupriavidus basilensis</name>
    <dbReference type="NCBI Taxonomy" id="68895"/>
    <lineage>
        <taxon>Bacteria</taxon>
        <taxon>Pseudomonadati</taxon>
        <taxon>Pseudomonadota</taxon>
        <taxon>Betaproteobacteria</taxon>
        <taxon>Burkholderiales</taxon>
        <taxon>Burkholderiaceae</taxon>
        <taxon>Cupriavidus</taxon>
    </lineage>
</organism>
<keyword evidence="2" id="KW-0238">DNA-binding</keyword>
<dbReference type="InterPro" id="IPR036390">
    <property type="entry name" value="WH_DNA-bd_sf"/>
</dbReference>
<dbReference type="PRINTS" id="PR00035">
    <property type="entry name" value="HTHGNTR"/>
</dbReference>
<dbReference type="KEGG" id="cbw:RR42_s2255"/>
<dbReference type="OrthoDB" id="5343379at2"/>
<dbReference type="InterPro" id="IPR008920">
    <property type="entry name" value="TF_FadR/GntR_C"/>
</dbReference>
<dbReference type="AlphaFoldDB" id="A0A0C4YDT1"/>
<keyword evidence="6" id="KW-1185">Reference proteome</keyword>
<dbReference type="InterPro" id="IPR000524">
    <property type="entry name" value="Tscrpt_reg_HTH_GntR"/>
</dbReference>
<keyword evidence="1" id="KW-0805">Transcription regulation</keyword>
<reference evidence="5 6" key="1">
    <citation type="journal article" date="2015" name="Genome Announc.">
        <title>Complete Genome Sequence of Cupriavidus basilensis 4G11, Isolated from the Oak Ridge Field Research Center Site.</title>
        <authorList>
            <person name="Ray J."/>
            <person name="Waters R.J."/>
            <person name="Skerker J.M."/>
            <person name="Kuehl J.V."/>
            <person name="Price M.N."/>
            <person name="Huang J."/>
            <person name="Chakraborty R."/>
            <person name="Arkin A.P."/>
            <person name="Deutschbauer A."/>
        </authorList>
    </citation>
    <scope>NUCLEOTIDE SEQUENCE [LARGE SCALE GENOMIC DNA]</scope>
    <source>
        <strain evidence="5">4G11</strain>
    </source>
</reference>
<protein>
    <submittedName>
        <fullName evidence="5">Transcriptional regulator, GntR family</fullName>
    </submittedName>
</protein>
<evidence type="ECO:0000313" key="5">
    <source>
        <dbReference type="EMBL" id="AJG23837.1"/>
    </source>
</evidence>
<dbReference type="PANTHER" id="PTHR43537:SF49">
    <property type="entry name" value="TRANSCRIPTIONAL REGULATORY PROTEIN"/>
    <property type="match status" value="1"/>
</dbReference>
<sequence>MPKEASNRGLPVQSLQDRIREAIEEEIHAGKLKPGSQLDERALAEQFDSSRTPVREALLMLAAQGLVTIVPRAGIFVHKPTVAELVAMFETLAEMEGVVARLATQRISEAGRAALSLAFEHGRAFVEAADTPGYVDANRDFHDVLYQATANPYLAEQIRMLRRRLAIYWRHRGLINPARVPSSFQEHGVIVAAVLAGDADAAAAAMRAHLSAGGKAVADLVLLAQDAYDEPAAAAGGR</sequence>
<dbReference type="SUPFAM" id="SSF46785">
    <property type="entry name" value="Winged helix' DNA-binding domain"/>
    <property type="match status" value="1"/>
</dbReference>
<gene>
    <name evidence="5" type="ORF">RR42_s2255</name>
</gene>
<dbReference type="SMART" id="SM00895">
    <property type="entry name" value="FCD"/>
    <property type="match status" value="1"/>
</dbReference>
<evidence type="ECO:0000256" key="3">
    <source>
        <dbReference type="ARBA" id="ARBA00023163"/>
    </source>
</evidence>
<feature type="domain" description="HTH gntR-type" evidence="4">
    <location>
        <begin position="13"/>
        <end position="80"/>
    </location>
</feature>
<dbReference type="Pfam" id="PF00392">
    <property type="entry name" value="GntR"/>
    <property type="match status" value="1"/>
</dbReference>
<evidence type="ECO:0000313" key="6">
    <source>
        <dbReference type="Proteomes" id="UP000031843"/>
    </source>
</evidence>
<dbReference type="EMBL" id="CP010537">
    <property type="protein sequence ID" value="AJG23837.1"/>
    <property type="molecule type" value="Genomic_DNA"/>
</dbReference>
<dbReference type="Gene3D" id="1.10.10.10">
    <property type="entry name" value="Winged helix-like DNA-binding domain superfamily/Winged helix DNA-binding domain"/>
    <property type="match status" value="1"/>
</dbReference>
<dbReference type="SUPFAM" id="SSF48008">
    <property type="entry name" value="GntR ligand-binding domain-like"/>
    <property type="match status" value="1"/>
</dbReference>
<name>A0A0C4YDT1_9BURK</name>
<dbReference type="Gene3D" id="1.20.120.530">
    <property type="entry name" value="GntR ligand-binding domain-like"/>
    <property type="match status" value="1"/>
</dbReference>
<dbReference type="SMART" id="SM00345">
    <property type="entry name" value="HTH_GNTR"/>
    <property type="match status" value="1"/>
</dbReference>
<dbReference type="InterPro" id="IPR011711">
    <property type="entry name" value="GntR_C"/>
</dbReference>
<dbReference type="PANTHER" id="PTHR43537">
    <property type="entry name" value="TRANSCRIPTIONAL REGULATOR, GNTR FAMILY"/>
    <property type="match status" value="1"/>
</dbReference>
<accession>A0A0C4YDT1</accession>
<dbReference type="CDD" id="cd07377">
    <property type="entry name" value="WHTH_GntR"/>
    <property type="match status" value="1"/>
</dbReference>
<evidence type="ECO:0000256" key="1">
    <source>
        <dbReference type="ARBA" id="ARBA00023015"/>
    </source>
</evidence>
<dbReference type="STRING" id="68895.RR42_s2255"/>